<organism evidence="2 3">
    <name type="scientific">Araneus ventricosus</name>
    <name type="common">Orbweaver spider</name>
    <name type="synonym">Epeira ventricosa</name>
    <dbReference type="NCBI Taxonomy" id="182803"/>
    <lineage>
        <taxon>Eukaryota</taxon>
        <taxon>Metazoa</taxon>
        <taxon>Ecdysozoa</taxon>
        <taxon>Arthropoda</taxon>
        <taxon>Chelicerata</taxon>
        <taxon>Arachnida</taxon>
        <taxon>Araneae</taxon>
        <taxon>Araneomorphae</taxon>
        <taxon>Entelegynae</taxon>
        <taxon>Araneoidea</taxon>
        <taxon>Araneidae</taxon>
        <taxon>Araneus</taxon>
    </lineage>
</organism>
<name>A0A4Y2E8R8_ARAVE</name>
<evidence type="ECO:0000313" key="2">
    <source>
        <dbReference type="EMBL" id="GBM24726.1"/>
    </source>
</evidence>
<sequence length="111" mass="12790">MAADPMQEAKQRGQSDTYYSHFEAAACFTLKTASSRPRWPSGAESRPRDWRGAGSKPDSIKIRCVLGPLRTKSCMWKPTSSRWCGAEVWRGYQFRCHPRHLTRFKITRVLL</sequence>
<dbReference type="AlphaFoldDB" id="A0A4Y2E8R8"/>
<evidence type="ECO:0000313" key="3">
    <source>
        <dbReference type="Proteomes" id="UP000499080"/>
    </source>
</evidence>
<keyword evidence="3" id="KW-1185">Reference proteome</keyword>
<evidence type="ECO:0000256" key="1">
    <source>
        <dbReference type="SAM" id="MobiDB-lite"/>
    </source>
</evidence>
<dbReference type="Proteomes" id="UP000499080">
    <property type="component" value="Unassembled WGS sequence"/>
</dbReference>
<comment type="caution">
    <text evidence="2">The sequence shown here is derived from an EMBL/GenBank/DDBJ whole genome shotgun (WGS) entry which is preliminary data.</text>
</comment>
<dbReference type="EMBL" id="BGPR01000526">
    <property type="protein sequence ID" value="GBM24726.1"/>
    <property type="molecule type" value="Genomic_DNA"/>
</dbReference>
<reference evidence="2 3" key="1">
    <citation type="journal article" date="2019" name="Sci. Rep.">
        <title>Orb-weaving spider Araneus ventricosus genome elucidates the spidroin gene catalogue.</title>
        <authorList>
            <person name="Kono N."/>
            <person name="Nakamura H."/>
            <person name="Ohtoshi R."/>
            <person name="Moran D.A.P."/>
            <person name="Shinohara A."/>
            <person name="Yoshida Y."/>
            <person name="Fujiwara M."/>
            <person name="Mori M."/>
            <person name="Tomita M."/>
            <person name="Arakawa K."/>
        </authorList>
    </citation>
    <scope>NUCLEOTIDE SEQUENCE [LARGE SCALE GENOMIC DNA]</scope>
</reference>
<accession>A0A4Y2E8R8</accession>
<feature type="region of interest" description="Disordered" evidence="1">
    <location>
        <begin position="35"/>
        <end position="57"/>
    </location>
</feature>
<gene>
    <name evidence="2" type="ORF">AVEN_141801_1</name>
</gene>
<protein>
    <submittedName>
        <fullName evidence="2">Uncharacterized protein</fullName>
    </submittedName>
</protein>
<proteinExistence type="predicted"/>